<sequence>MAAAVATLPVVQPRPQTDAPKISIRPPSWHENGPDPYPFLDEVRATRQGRAEEQTSESPRARPRPGRSGSNVNVKSLRLDSVDESILEGMQSPDQLPAAGSDVAQPQQEPEAEQEVGEGEDQDYEDDVDPIVQIPYAIERDNDEFHRLFPIIPEEEKLLDDYACALNSAGVLIQGRMWISQYHVGFKGWTQSAYICKHYAEIKAIEKRNVALVIPNAIEIITPERSYFLASFLQRDVAFDILMKLWDHHNPTLAARRKACEVADNASVDNVETSTISEDEGRTGSRTRAFFHRLARKSPRLGPSDADVSDTDQGVEGRKSNEQLKPFSLGPGLFKRRSRETLNDNASDNQDTSSIESAQSTSASTLPRRSERGDSHDHERHHHGGDAEEHDERPMRRSSAPPERPVRECHCLDKHKKMTTLMDKTYPIDIADLWGIWYGAGGDGWYPKFLEHERKLKDLQVGTWVAAGAESTLTPLAAADNSEQFAPSFAEVETGYHRKMEYVMPLTASIGPKQTKCMNRDEVLDKTDGNVCIQGSSITPDVPSGGAFSTVTRACLMNVGTAQTRVIISGEVSWSKTSWLKAAIDKGVIEGMRSFNHTLDTSLQDEIQRLKDQKSTKADVPASVVQPSATPKAAEDQPQSESNLSATEPPPPKPPRRSIAPAPSTPSTENKPLLSASTTPLNISRDLPLILLVILTVFFMVFLTVQTLVLWKLAGVVQRLDSRVGRVEGAAYCAAHPNAAEQVKWDAPKARIGKVEERAQRNVASNDEKPISLTVADSERIEL</sequence>
<dbReference type="Proteomes" id="UP001212841">
    <property type="component" value="Unassembled WGS sequence"/>
</dbReference>
<feature type="transmembrane region" description="Helical" evidence="7">
    <location>
        <begin position="687"/>
        <end position="711"/>
    </location>
</feature>
<dbReference type="InterPro" id="IPR011993">
    <property type="entry name" value="PH-like_dom_sf"/>
</dbReference>
<dbReference type="InterPro" id="IPR031968">
    <property type="entry name" value="VASt"/>
</dbReference>
<dbReference type="InterPro" id="IPR004182">
    <property type="entry name" value="GRAM"/>
</dbReference>
<proteinExistence type="inferred from homology"/>
<dbReference type="PROSITE" id="PS51778">
    <property type="entry name" value="VAST"/>
    <property type="match status" value="1"/>
</dbReference>
<evidence type="ECO:0000256" key="2">
    <source>
        <dbReference type="ARBA" id="ARBA00006582"/>
    </source>
</evidence>
<keyword evidence="10" id="KW-1185">Reference proteome</keyword>
<dbReference type="GO" id="GO:0140268">
    <property type="term" value="C:endoplasmic reticulum-plasma membrane contact site"/>
    <property type="evidence" value="ECO:0007669"/>
    <property type="project" value="TreeGrafter"/>
</dbReference>
<gene>
    <name evidence="9" type="ORF">HK097_000703</name>
</gene>
<dbReference type="SMART" id="SM00568">
    <property type="entry name" value="GRAM"/>
    <property type="match status" value="1"/>
</dbReference>
<name>A0AAD5X703_9FUNG</name>
<dbReference type="GO" id="GO:0032541">
    <property type="term" value="C:cortical endoplasmic reticulum"/>
    <property type="evidence" value="ECO:0007669"/>
    <property type="project" value="TreeGrafter"/>
</dbReference>
<feature type="region of interest" description="Disordered" evidence="6">
    <location>
        <begin position="92"/>
        <end position="126"/>
    </location>
</feature>
<dbReference type="InterPro" id="IPR051482">
    <property type="entry name" value="Cholesterol_transport"/>
</dbReference>
<dbReference type="GO" id="GO:0120015">
    <property type="term" value="F:sterol transfer activity"/>
    <property type="evidence" value="ECO:0007669"/>
    <property type="project" value="TreeGrafter"/>
</dbReference>
<feature type="compositionally biased region" description="Low complexity" evidence="6">
    <location>
        <begin position="352"/>
        <end position="365"/>
    </location>
</feature>
<feature type="compositionally biased region" description="Acidic residues" evidence="6">
    <location>
        <begin position="110"/>
        <end position="126"/>
    </location>
</feature>
<evidence type="ECO:0000313" key="9">
    <source>
        <dbReference type="EMBL" id="KAJ3054838.1"/>
    </source>
</evidence>
<reference evidence="9" key="1">
    <citation type="submission" date="2020-05" db="EMBL/GenBank/DDBJ databases">
        <title>Phylogenomic resolution of chytrid fungi.</title>
        <authorList>
            <person name="Stajich J.E."/>
            <person name="Amses K."/>
            <person name="Simmons R."/>
            <person name="Seto K."/>
            <person name="Myers J."/>
            <person name="Bonds A."/>
            <person name="Quandt C.A."/>
            <person name="Barry K."/>
            <person name="Liu P."/>
            <person name="Grigoriev I."/>
            <person name="Longcore J.E."/>
            <person name="James T.Y."/>
        </authorList>
    </citation>
    <scope>NUCLEOTIDE SEQUENCE</scope>
    <source>
        <strain evidence="9">JEL0318</strain>
    </source>
</reference>
<dbReference type="Pfam" id="PF02893">
    <property type="entry name" value="GRAM"/>
    <property type="match status" value="1"/>
</dbReference>
<feature type="domain" description="VASt" evidence="8">
    <location>
        <begin position="417"/>
        <end position="611"/>
    </location>
</feature>
<evidence type="ECO:0000256" key="3">
    <source>
        <dbReference type="ARBA" id="ARBA00022692"/>
    </source>
</evidence>
<dbReference type="GO" id="GO:0032934">
    <property type="term" value="F:sterol binding"/>
    <property type="evidence" value="ECO:0007669"/>
    <property type="project" value="TreeGrafter"/>
</dbReference>
<feature type="compositionally biased region" description="Basic and acidic residues" evidence="6">
    <location>
        <begin position="368"/>
        <end position="395"/>
    </location>
</feature>
<dbReference type="CDD" id="cd13220">
    <property type="entry name" value="PH-GRAM_GRAMDC"/>
    <property type="match status" value="1"/>
</dbReference>
<dbReference type="EMBL" id="JADGJD010000113">
    <property type="protein sequence ID" value="KAJ3054838.1"/>
    <property type="molecule type" value="Genomic_DNA"/>
</dbReference>
<feature type="compositionally biased region" description="Basic and acidic residues" evidence="6">
    <location>
        <begin position="41"/>
        <end position="53"/>
    </location>
</feature>
<keyword evidence="3 7" id="KW-0812">Transmembrane</keyword>
<evidence type="ECO:0000259" key="8">
    <source>
        <dbReference type="PROSITE" id="PS51778"/>
    </source>
</evidence>
<comment type="similarity">
    <text evidence="2">Belongs to the YSP2 family.</text>
</comment>
<evidence type="ECO:0000313" key="10">
    <source>
        <dbReference type="Proteomes" id="UP001212841"/>
    </source>
</evidence>
<feature type="region of interest" description="Disordered" evidence="6">
    <location>
        <begin position="294"/>
        <end position="408"/>
    </location>
</feature>
<accession>A0AAD5X703</accession>
<dbReference type="PANTHER" id="PTHR23319">
    <property type="entry name" value="GRAM DOMAIN CONTAINING 1B, ISOFORM E"/>
    <property type="match status" value="1"/>
</dbReference>
<comment type="subcellular location">
    <subcellularLocation>
        <location evidence="1">Membrane</location>
        <topology evidence="1">Single-pass membrane protein</topology>
    </subcellularLocation>
</comment>
<keyword evidence="5 7" id="KW-0472">Membrane</keyword>
<dbReference type="PANTHER" id="PTHR23319:SF4">
    <property type="entry name" value="GRAM DOMAIN CONTAINING 1B, ISOFORM E"/>
    <property type="match status" value="1"/>
</dbReference>
<protein>
    <recommendedName>
        <fullName evidence="8">VASt domain-containing protein</fullName>
    </recommendedName>
</protein>
<evidence type="ECO:0000256" key="7">
    <source>
        <dbReference type="SAM" id="Phobius"/>
    </source>
</evidence>
<dbReference type="Pfam" id="PF16016">
    <property type="entry name" value="VASt"/>
    <property type="match status" value="1"/>
</dbReference>
<comment type="caution">
    <text evidence="9">The sequence shown here is derived from an EMBL/GenBank/DDBJ whole genome shotgun (WGS) entry which is preliminary data.</text>
</comment>
<evidence type="ECO:0000256" key="4">
    <source>
        <dbReference type="ARBA" id="ARBA00022989"/>
    </source>
</evidence>
<evidence type="ECO:0000256" key="5">
    <source>
        <dbReference type="ARBA" id="ARBA00023136"/>
    </source>
</evidence>
<evidence type="ECO:0000256" key="1">
    <source>
        <dbReference type="ARBA" id="ARBA00004167"/>
    </source>
</evidence>
<feature type="region of interest" description="Disordered" evidence="6">
    <location>
        <begin position="611"/>
        <end position="675"/>
    </location>
</feature>
<dbReference type="Gene3D" id="2.30.29.30">
    <property type="entry name" value="Pleckstrin-homology domain (PH domain)/Phosphotyrosine-binding domain (PTB)"/>
    <property type="match status" value="1"/>
</dbReference>
<dbReference type="GO" id="GO:0005789">
    <property type="term" value="C:endoplasmic reticulum membrane"/>
    <property type="evidence" value="ECO:0007669"/>
    <property type="project" value="TreeGrafter"/>
</dbReference>
<feature type="region of interest" description="Disordered" evidence="6">
    <location>
        <begin position="1"/>
        <end position="77"/>
    </location>
</feature>
<organism evidence="9 10">
    <name type="scientific">Rhizophlyctis rosea</name>
    <dbReference type="NCBI Taxonomy" id="64517"/>
    <lineage>
        <taxon>Eukaryota</taxon>
        <taxon>Fungi</taxon>
        <taxon>Fungi incertae sedis</taxon>
        <taxon>Chytridiomycota</taxon>
        <taxon>Chytridiomycota incertae sedis</taxon>
        <taxon>Chytridiomycetes</taxon>
        <taxon>Rhizophlyctidales</taxon>
        <taxon>Rhizophlyctidaceae</taxon>
        <taxon>Rhizophlyctis</taxon>
    </lineage>
</organism>
<keyword evidence="4 7" id="KW-1133">Transmembrane helix</keyword>
<dbReference type="AlphaFoldDB" id="A0AAD5X703"/>
<dbReference type="GO" id="GO:0032366">
    <property type="term" value="P:intracellular sterol transport"/>
    <property type="evidence" value="ECO:0007669"/>
    <property type="project" value="TreeGrafter"/>
</dbReference>
<dbReference type="GO" id="GO:0005886">
    <property type="term" value="C:plasma membrane"/>
    <property type="evidence" value="ECO:0007669"/>
    <property type="project" value="TreeGrafter"/>
</dbReference>
<dbReference type="GO" id="GO:0005739">
    <property type="term" value="C:mitochondrion"/>
    <property type="evidence" value="ECO:0007669"/>
    <property type="project" value="TreeGrafter"/>
</dbReference>
<feature type="compositionally biased region" description="Low complexity" evidence="6">
    <location>
        <begin position="657"/>
        <end position="669"/>
    </location>
</feature>
<evidence type="ECO:0000256" key="6">
    <source>
        <dbReference type="SAM" id="MobiDB-lite"/>
    </source>
</evidence>